<feature type="signal peptide" evidence="1">
    <location>
        <begin position="1"/>
        <end position="32"/>
    </location>
</feature>
<evidence type="ECO:0000313" key="3">
    <source>
        <dbReference type="Proteomes" id="UP000191285"/>
    </source>
</evidence>
<keyword evidence="3" id="KW-1185">Reference proteome</keyword>
<accession>A0A1V6SSW8</accession>
<sequence>MFSAASLIHARLTFKQMLLILSYVLLESSLLASIGNTGQIQDILAREEEDWNPHIGEETYPDMIRTPWNKTSRETRRAWGEIRQYMMQQNMIDSTTSGADLREMLGHLLLQIERLSAQGLNTMRSRRVTLDMPGMPFSERGILVLICMGVSVTTTPGGSVSLRALLADPDQSIIQEMCSSLPRSPLWNTGVSLYTLRDAFKSLDELFVFLSGGFKAIDDPNIGSSECNRTPPAAKFRREAWTYKFELCELQEIWPSPRGQSLGSRRTEEFVEDVFTGALNC</sequence>
<feature type="chain" id="PRO_5012957942" evidence="1">
    <location>
        <begin position="33"/>
        <end position="281"/>
    </location>
</feature>
<keyword evidence="1" id="KW-0732">Signal</keyword>
<proteinExistence type="predicted"/>
<gene>
    <name evidence="2" type="ORF">PENSTE_c023G01590</name>
</gene>
<organism evidence="2 3">
    <name type="scientific">Penicillium steckii</name>
    <dbReference type="NCBI Taxonomy" id="303698"/>
    <lineage>
        <taxon>Eukaryota</taxon>
        <taxon>Fungi</taxon>
        <taxon>Dikarya</taxon>
        <taxon>Ascomycota</taxon>
        <taxon>Pezizomycotina</taxon>
        <taxon>Eurotiomycetes</taxon>
        <taxon>Eurotiomycetidae</taxon>
        <taxon>Eurotiales</taxon>
        <taxon>Aspergillaceae</taxon>
        <taxon>Penicillium</taxon>
    </lineage>
</organism>
<name>A0A1V6SSW8_9EURO</name>
<dbReference type="AlphaFoldDB" id="A0A1V6SSW8"/>
<reference evidence="3" key="1">
    <citation type="journal article" date="2017" name="Nat. Microbiol.">
        <title>Global analysis of biosynthetic gene clusters reveals vast potential of secondary metabolite production in Penicillium species.</title>
        <authorList>
            <person name="Nielsen J.C."/>
            <person name="Grijseels S."/>
            <person name="Prigent S."/>
            <person name="Ji B."/>
            <person name="Dainat J."/>
            <person name="Nielsen K.F."/>
            <person name="Frisvad J.C."/>
            <person name="Workman M."/>
            <person name="Nielsen J."/>
        </authorList>
    </citation>
    <scope>NUCLEOTIDE SEQUENCE [LARGE SCALE GENOMIC DNA]</scope>
    <source>
        <strain evidence="3">IBT 24891</strain>
    </source>
</reference>
<comment type="caution">
    <text evidence="2">The sequence shown here is derived from an EMBL/GenBank/DDBJ whole genome shotgun (WGS) entry which is preliminary data.</text>
</comment>
<evidence type="ECO:0000256" key="1">
    <source>
        <dbReference type="SAM" id="SignalP"/>
    </source>
</evidence>
<dbReference type="Proteomes" id="UP000191285">
    <property type="component" value="Unassembled WGS sequence"/>
</dbReference>
<protein>
    <submittedName>
        <fullName evidence="2">Uncharacterized protein</fullName>
    </submittedName>
</protein>
<dbReference type="OrthoDB" id="4314155at2759"/>
<dbReference type="EMBL" id="MLKD01000023">
    <property type="protein sequence ID" value="OQE16784.1"/>
    <property type="molecule type" value="Genomic_DNA"/>
</dbReference>
<evidence type="ECO:0000313" key="2">
    <source>
        <dbReference type="EMBL" id="OQE16784.1"/>
    </source>
</evidence>